<evidence type="ECO:0000313" key="8">
    <source>
        <dbReference type="Proteomes" id="UP000216189"/>
    </source>
</evidence>
<protein>
    <submittedName>
        <fullName evidence="7">Inositol phosphorylceramide synthase</fullName>
    </submittedName>
</protein>
<accession>A0ABX4EIV5</accession>
<comment type="caution">
    <text evidence="7">The sequence shown here is derived from an EMBL/GenBank/DDBJ whole genome shotgun (WGS) entry which is preliminary data.</text>
</comment>
<evidence type="ECO:0000313" key="7">
    <source>
        <dbReference type="EMBL" id="OYP56199.1"/>
    </source>
</evidence>
<feature type="transmembrane region" description="Helical" evidence="5">
    <location>
        <begin position="120"/>
        <end position="138"/>
    </location>
</feature>
<name>A0ABX4EIV5_SEGBR</name>
<evidence type="ECO:0000256" key="3">
    <source>
        <dbReference type="ARBA" id="ARBA00022989"/>
    </source>
</evidence>
<feature type="transmembrane region" description="Helical" evidence="5">
    <location>
        <begin position="88"/>
        <end position="108"/>
    </location>
</feature>
<keyword evidence="4 5" id="KW-0472">Membrane</keyword>
<keyword evidence="8" id="KW-1185">Reference proteome</keyword>
<dbReference type="CDD" id="cd03386">
    <property type="entry name" value="PAP2_Aur1_like"/>
    <property type="match status" value="1"/>
</dbReference>
<dbReference type="EMBL" id="NPJF01000024">
    <property type="protein sequence ID" value="OYP56199.1"/>
    <property type="molecule type" value="Genomic_DNA"/>
</dbReference>
<evidence type="ECO:0000256" key="5">
    <source>
        <dbReference type="SAM" id="Phobius"/>
    </source>
</evidence>
<gene>
    <name evidence="7" type="ORF">CIK91_04100</name>
</gene>
<evidence type="ECO:0000256" key="4">
    <source>
        <dbReference type="ARBA" id="ARBA00023136"/>
    </source>
</evidence>
<dbReference type="Proteomes" id="UP000216189">
    <property type="component" value="Unassembled WGS sequence"/>
</dbReference>
<sequence>MISLAILFVYFTLLAWKRTRCLAFYMLPWVIFGLCYDVMRFYPNYKVNPIDIKNIYNTEKELFGITTSQGILIPGEWFKLHTSSFFDFMAGIFYLCWVPVPLFFSFYLFYKKEYDWTRRFTWSFLVVNLVGFMGYYIHPTAPPWYIDLYGFEPILNTPGNPAGLIRWDKLTGIYFYSNMYGNNSNVFAAIPSLHAAYLLVTTIYSIMSKRRWYASLTFGILCIGIWWTAVYTQHHYVIDVLLGIFTTIIGILLFEGGRKIMRNNIFL</sequence>
<reference evidence="7 8" key="1">
    <citation type="submission" date="2017-08" db="EMBL/GenBank/DDBJ databases">
        <title>Comparative genomics of non-oral Prevotella species.</title>
        <authorList>
            <person name="Accetto T."/>
            <person name="Nograsek B."/>
            <person name="Avgustin G."/>
        </authorList>
    </citation>
    <scope>NUCLEOTIDE SEQUENCE [LARGE SCALE GENOMIC DNA]</scope>
    <source>
        <strain evidence="7 8">TC1-1</strain>
    </source>
</reference>
<dbReference type="InterPro" id="IPR052185">
    <property type="entry name" value="IPC_Synthase-Related"/>
</dbReference>
<dbReference type="PANTHER" id="PTHR31310:SF7">
    <property type="entry name" value="PA-PHOSPHATASE RELATED-FAMILY PROTEIN DDB_G0268928"/>
    <property type="match status" value="1"/>
</dbReference>
<dbReference type="RefSeq" id="WP_006281250.1">
    <property type="nucleotide sequence ID" value="NZ_CP091801.1"/>
</dbReference>
<evidence type="ECO:0000259" key="6">
    <source>
        <dbReference type="Pfam" id="PF14378"/>
    </source>
</evidence>
<feature type="transmembrane region" description="Helical" evidence="5">
    <location>
        <begin position="212"/>
        <end position="230"/>
    </location>
</feature>
<feature type="transmembrane region" description="Helical" evidence="5">
    <location>
        <begin position="236"/>
        <end position="254"/>
    </location>
</feature>
<keyword evidence="3 5" id="KW-1133">Transmembrane helix</keyword>
<dbReference type="PANTHER" id="PTHR31310">
    <property type="match status" value="1"/>
</dbReference>
<dbReference type="Pfam" id="PF14378">
    <property type="entry name" value="PAP2_3"/>
    <property type="match status" value="1"/>
</dbReference>
<evidence type="ECO:0000256" key="1">
    <source>
        <dbReference type="ARBA" id="ARBA00004141"/>
    </source>
</evidence>
<organism evidence="7 8">
    <name type="scientific">Segatella bryantii</name>
    <name type="common">Prevotella bryantii</name>
    <dbReference type="NCBI Taxonomy" id="77095"/>
    <lineage>
        <taxon>Bacteria</taxon>
        <taxon>Pseudomonadati</taxon>
        <taxon>Bacteroidota</taxon>
        <taxon>Bacteroidia</taxon>
        <taxon>Bacteroidales</taxon>
        <taxon>Prevotellaceae</taxon>
        <taxon>Segatella</taxon>
    </lineage>
</organism>
<dbReference type="InterPro" id="IPR026841">
    <property type="entry name" value="Aur1/Ipt1"/>
</dbReference>
<feature type="domain" description="Inositolphosphotransferase Aur1/Ipt1" evidence="6">
    <location>
        <begin position="82"/>
        <end position="253"/>
    </location>
</feature>
<evidence type="ECO:0000256" key="2">
    <source>
        <dbReference type="ARBA" id="ARBA00022692"/>
    </source>
</evidence>
<keyword evidence="2 5" id="KW-0812">Transmembrane</keyword>
<comment type="subcellular location">
    <subcellularLocation>
        <location evidence="1">Membrane</location>
        <topology evidence="1">Multi-pass membrane protein</topology>
    </subcellularLocation>
</comment>
<feature type="transmembrane region" description="Helical" evidence="5">
    <location>
        <begin position="186"/>
        <end position="205"/>
    </location>
</feature>
<proteinExistence type="predicted"/>